<reference evidence="2" key="1">
    <citation type="submission" date="2017-07" db="EMBL/GenBank/DDBJ databases">
        <title>Taro Niue Genome Assembly and Annotation.</title>
        <authorList>
            <person name="Atibalentja N."/>
            <person name="Keating K."/>
            <person name="Fields C.J."/>
        </authorList>
    </citation>
    <scope>NUCLEOTIDE SEQUENCE</scope>
    <source>
        <strain evidence="2">Niue_2</strain>
        <tissue evidence="2">Leaf</tissue>
    </source>
</reference>
<evidence type="ECO:0000313" key="3">
    <source>
        <dbReference type="Proteomes" id="UP000652761"/>
    </source>
</evidence>
<keyword evidence="3" id="KW-1185">Reference proteome</keyword>
<name>A0A843WX42_COLES</name>
<dbReference type="AlphaFoldDB" id="A0A843WX42"/>
<feature type="region of interest" description="Disordered" evidence="1">
    <location>
        <begin position="1"/>
        <end position="53"/>
    </location>
</feature>
<protein>
    <submittedName>
        <fullName evidence="2">Uncharacterized protein</fullName>
    </submittedName>
</protein>
<gene>
    <name evidence="2" type="ORF">Taro_045455</name>
</gene>
<comment type="caution">
    <text evidence="2">The sequence shown here is derived from an EMBL/GenBank/DDBJ whole genome shotgun (WGS) entry which is preliminary data.</text>
</comment>
<organism evidence="2 3">
    <name type="scientific">Colocasia esculenta</name>
    <name type="common">Wild taro</name>
    <name type="synonym">Arum esculentum</name>
    <dbReference type="NCBI Taxonomy" id="4460"/>
    <lineage>
        <taxon>Eukaryota</taxon>
        <taxon>Viridiplantae</taxon>
        <taxon>Streptophyta</taxon>
        <taxon>Embryophyta</taxon>
        <taxon>Tracheophyta</taxon>
        <taxon>Spermatophyta</taxon>
        <taxon>Magnoliopsida</taxon>
        <taxon>Liliopsida</taxon>
        <taxon>Araceae</taxon>
        <taxon>Aroideae</taxon>
        <taxon>Colocasieae</taxon>
        <taxon>Colocasia</taxon>
    </lineage>
</organism>
<evidence type="ECO:0000313" key="2">
    <source>
        <dbReference type="EMBL" id="MQM12536.1"/>
    </source>
</evidence>
<sequence>MNDEDPIDEEDSEVDDTTEMYASGVRRFDEPTTEVDEPTKEVNLGTEEDPRIEGQNRSLFCPEELGGGLWPLTQCQRHGRWTPSIISASSDLAVDAGEERGGRRQNRVQT</sequence>
<dbReference type="Proteomes" id="UP000652761">
    <property type="component" value="Unassembled WGS sequence"/>
</dbReference>
<evidence type="ECO:0000256" key="1">
    <source>
        <dbReference type="SAM" id="MobiDB-lite"/>
    </source>
</evidence>
<accession>A0A843WX42</accession>
<dbReference type="EMBL" id="NMUH01005348">
    <property type="protein sequence ID" value="MQM12536.1"/>
    <property type="molecule type" value="Genomic_DNA"/>
</dbReference>
<feature type="compositionally biased region" description="Acidic residues" evidence="1">
    <location>
        <begin position="1"/>
        <end position="18"/>
    </location>
</feature>
<proteinExistence type="predicted"/>